<evidence type="ECO:0000256" key="3">
    <source>
        <dbReference type="ARBA" id="ARBA00022690"/>
    </source>
</evidence>
<dbReference type="InterPro" id="IPR050098">
    <property type="entry name" value="TFPI/VKTCI-like"/>
</dbReference>
<dbReference type="InParanoid" id="A0A3Q3GR82"/>
<dbReference type="InterPro" id="IPR013783">
    <property type="entry name" value="Ig-like_fold"/>
</dbReference>
<dbReference type="CDD" id="cd01450">
    <property type="entry name" value="vWFA_subfamily_ECM"/>
    <property type="match status" value="1"/>
</dbReference>
<evidence type="ECO:0008006" key="13">
    <source>
        <dbReference type="Google" id="ProtNLM"/>
    </source>
</evidence>
<dbReference type="AlphaFoldDB" id="A0A3Q3GR82"/>
<comment type="subcellular location">
    <subcellularLocation>
        <location evidence="1">Secreted</location>
        <location evidence="1">Extracellular space</location>
        <location evidence="1">Extracellular matrix</location>
    </subcellularLocation>
</comment>
<keyword evidence="12" id="KW-1185">Reference proteome</keyword>
<evidence type="ECO:0000313" key="12">
    <source>
        <dbReference type="Proteomes" id="UP000261660"/>
    </source>
</evidence>
<evidence type="ECO:0000259" key="10">
    <source>
        <dbReference type="PROSITE" id="PS50853"/>
    </source>
</evidence>
<proteinExistence type="predicted"/>
<dbReference type="GO" id="GO:0005581">
    <property type="term" value="C:collagen trimer"/>
    <property type="evidence" value="ECO:0007669"/>
    <property type="project" value="UniProtKB-KW"/>
</dbReference>
<keyword evidence="6" id="KW-1015">Disulfide bond</keyword>
<dbReference type="Proteomes" id="UP000261660">
    <property type="component" value="Unplaced"/>
</dbReference>
<feature type="region of interest" description="Disordered" evidence="7">
    <location>
        <begin position="386"/>
        <end position="422"/>
    </location>
</feature>
<protein>
    <recommendedName>
        <fullName evidence="13">Collagen, type VI, alpha 3</fullName>
    </recommendedName>
</protein>
<dbReference type="Gene3D" id="4.10.410.10">
    <property type="entry name" value="Pancreatic trypsin inhibitor Kunitz domain"/>
    <property type="match status" value="1"/>
</dbReference>
<dbReference type="PANTHER" id="PTHR10083:SF328">
    <property type="entry name" value="TISSUE FACTOR PATHWAY INHIBITOR"/>
    <property type="match status" value="1"/>
</dbReference>
<dbReference type="InterPro" id="IPR020901">
    <property type="entry name" value="Prtase_inh_Kunz-CS"/>
</dbReference>
<feature type="domain" description="VWFA" evidence="8">
    <location>
        <begin position="1"/>
        <end position="202"/>
    </location>
</feature>
<dbReference type="STRING" id="56723.ENSLBEP00000036712"/>
<dbReference type="GeneTree" id="ENSGT00940000156462"/>
<evidence type="ECO:0000256" key="7">
    <source>
        <dbReference type="SAM" id="MobiDB-lite"/>
    </source>
</evidence>
<dbReference type="Pfam" id="PF00014">
    <property type="entry name" value="Kunitz_BPTI"/>
    <property type="match status" value="1"/>
</dbReference>
<dbReference type="FunFam" id="4.10.410.10:FF:000020">
    <property type="entry name" value="Collagen, type VI, alpha 3"/>
    <property type="match status" value="1"/>
</dbReference>
<sequence length="495" mass="55564">MAFILDSSESTYPTVFTEIKRYIAHMVEQLQVASNPTSSAHHARVSVIQQAPYEFIRNKTGLPIHVDIGLTEHSSSQDIINALLEKTPQLEGGRALAAAIESTLEQVFEKAPLQRAKRVLILFVTGSVAEEEERLVRISTEAKCRGYFLVILGVGENIGARDARVLSRMVSEPSDVFFKRLDSISYFYDKHIQNFGQLLPKYISIENAFYLSPEVSKNCTWFQNDQPLKNPFTASNQEDFKAMHSYRVQNYKRICTLKAASNLNSKTNVSKPPIFFRHCQDFTLLLLANLCCKHDFNMLHSALTPLHLIPSDLDELHVFNVTSNSLKLRWSSPDPKLFVYFEVAVTRLQDHALALKTNVSGTELSVDNLESAQTYHAVVTAYTAEGQSVSTRKESAPKTEQRPASPGTSTVNTAPLEKPETDPCSLDFDAGNPCKDYQAKWFFHRKSGICTQFWYGGCGGNENRFDTEALCLKNCMRSSGEWLSVTGYLRGCTEP</sequence>
<evidence type="ECO:0000256" key="6">
    <source>
        <dbReference type="ARBA" id="ARBA00023157"/>
    </source>
</evidence>
<evidence type="ECO:0000256" key="1">
    <source>
        <dbReference type="ARBA" id="ARBA00004498"/>
    </source>
</evidence>
<reference evidence="11" key="2">
    <citation type="submission" date="2025-09" db="UniProtKB">
        <authorList>
            <consortium name="Ensembl"/>
        </authorList>
    </citation>
    <scope>IDENTIFICATION</scope>
</reference>
<keyword evidence="5" id="KW-0176">Collagen</keyword>
<organism evidence="11 12">
    <name type="scientific">Labrus bergylta</name>
    <name type="common">ballan wrasse</name>
    <dbReference type="NCBI Taxonomy" id="56723"/>
    <lineage>
        <taxon>Eukaryota</taxon>
        <taxon>Metazoa</taxon>
        <taxon>Chordata</taxon>
        <taxon>Craniata</taxon>
        <taxon>Vertebrata</taxon>
        <taxon>Euteleostomi</taxon>
        <taxon>Actinopterygii</taxon>
        <taxon>Neopterygii</taxon>
        <taxon>Teleostei</taxon>
        <taxon>Neoteleostei</taxon>
        <taxon>Acanthomorphata</taxon>
        <taxon>Eupercaria</taxon>
        <taxon>Labriformes</taxon>
        <taxon>Labridae</taxon>
        <taxon>Labrus</taxon>
    </lineage>
</organism>
<name>A0A3Q3GR82_9LABR</name>
<dbReference type="PANTHER" id="PTHR10083">
    <property type="entry name" value="KUNITZ-TYPE PROTEASE INHIBITOR-RELATED"/>
    <property type="match status" value="1"/>
</dbReference>
<dbReference type="Gene3D" id="2.60.40.10">
    <property type="entry name" value="Immunoglobulins"/>
    <property type="match status" value="1"/>
</dbReference>
<evidence type="ECO:0000259" key="9">
    <source>
        <dbReference type="PROSITE" id="PS50279"/>
    </source>
</evidence>
<dbReference type="InterPro" id="IPR036465">
    <property type="entry name" value="vWFA_dom_sf"/>
</dbReference>
<dbReference type="InterPro" id="IPR036116">
    <property type="entry name" value="FN3_sf"/>
</dbReference>
<dbReference type="GO" id="GO:0004867">
    <property type="term" value="F:serine-type endopeptidase inhibitor activity"/>
    <property type="evidence" value="ECO:0007669"/>
    <property type="project" value="UniProtKB-KW"/>
</dbReference>
<dbReference type="Pfam" id="PF00041">
    <property type="entry name" value="fn3"/>
    <property type="match status" value="1"/>
</dbReference>
<dbReference type="Gene3D" id="3.40.50.410">
    <property type="entry name" value="von Willebrand factor, type A domain"/>
    <property type="match status" value="1"/>
</dbReference>
<keyword evidence="3" id="KW-0646">Protease inhibitor</keyword>
<feature type="domain" description="Fibronectin type-III" evidence="10">
    <location>
        <begin position="309"/>
        <end position="402"/>
    </location>
</feature>
<dbReference type="SUPFAM" id="SSF53300">
    <property type="entry name" value="vWA-like"/>
    <property type="match status" value="1"/>
</dbReference>
<dbReference type="InterPro" id="IPR002223">
    <property type="entry name" value="Kunitz_BPTI"/>
</dbReference>
<dbReference type="SMART" id="SM00131">
    <property type="entry name" value="KU"/>
    <property type="match status" value="1"/>
</dbReference>
<dbReference type="FunFam" id="3.40.50.410:FF:000021">
    <property type="entry name" value="Collagen, type VI, alpha 3"/>
    <property type="match status" value="1"/>
</dbReference>
<keyword evidence="2" id="KW-0964">Secreted</keyword>
<dbReference type="PROSITE" id="PS50279">
    <property type="entry name" value="BPTI_KUNITZ_2"/>
    <property type="match status" value="1"/>
</dbReference>
<dbReference type="InterPro" id="IPR003961">
    <property type="entry name" value="FN3_dom"/>
</dbReference>
<reference evidence="11" key="1">
    <citation type="submission" date="2025-08" db="UniProtKB">
        <authorList>
            <consortium name="Ensembl"/>
        </authorList>
    </citation>
    <scope>IDENTIFICATION</scope>
</reference>
<dbReference type="PROSITE" id="PS50853">
    <property type="entry name" value="FN3"/>
    <property type="match status" value="1"/>
</dbReference>
<dbReference type="PROSITE" id="PS00280">
    <property type="entry name" value="BPTI_KUNITZ_1"/>
    <property type="match status" value="1"/>
</dbReference>
<dbReference type="Ensembl" id="ENSLBET00000038244.1">
    <property type="protein sequence ID" value="ENSLBEP00000036712.1"/>
    <property type="gene ID" value="ENSLBEG00000027448.1"/>
</dbReference>
<dbReference type="PROSITE" id="PS50234">
    <property type="entry name" value="VWFA"/>
    <property type="match status" value="1"/>
</dbReference>
<dbReference type="CDD" id="cd00063">
    <property type="entry name" value="FN3"/>
    <property type="match status" value="1"/>
</dbReference>
<dbReference type="SMART" id="SM00327">
    <property type="entry name" value="VWA"/>
    <property type="match status" value="1"/>
</dbReference>
<keyword evidence="4" id="KW-0722">Serine protease inhibitor</keyword>
<dbReference type="InterPro" id="IPR002035">
    <property type="entry name" value="VWF_A"/>
</dbReference>
<evidence type="ECO:0000259" key="8">
    <source>
        <dbReference type="PROSITE" id="PS50234"/>
    </source>
</evidence>
<keyword evidence="2" id="KW-0272">Extracellular matrix</keyword>
<evidence type="ECO:0000313" key="11">
    <source>
        <dbReference type="Ensembl" id="ENSLBEP00000036712.1"/>
    </source>
</evidence>
<feature type="domain" description="BPTI/Kunitz inhibitor" evidence="9">
    <location>
        <begin position="424"/>
        <end position="475"/>
    </location>
</feature>
<dbReference type="GO" id="GO:0005615">
    <property type="term" value="C:extracellular space"/>
    <property type="evidence" value="ECO:0007669"/>
    <property type="project" value="TreeGrafter"/>
</dbReference>
<dbReference type="SUPFAM" id="SSF57362">
    <property type="entry name" value="BPTI-like"/>
    <property type="match status" value="1"/>
</dbReference>
<dbReference type="Pfam" id="PF00092">
    <property type="entry name" value="VWA"/>
    <property type="match status" value="1"/>
</dbReference>
<evidence type="ECO:0000256" key="2">
    <source>
        <dbReference type="ARBA" id="ARBA00022530"/>
    </source>
</evidence>
<feature type="compositionally biased region" description="Basic and acidic residues" evidence="7">
    <location>
        <begin position="391"/>
        <end position="401"/>
    </location>
</feature>
<dbReference type="SUPFAM" id="SSF49265">
    <property type="entry name" value="Fibronectin type III"/>
    <property type="match status" value="1"/>
</dbReference>
<dbReference type="CDD" id="cd22635">
    <property type="entry name" value="Kunitz_papilin"/>
    <property type="match status" value="1"/>
</dbReference>
<dbReference type="InterPro" id="IPR036880">
    <property type="entry name" value="Kunitz_BPTI_sf"/>
</dbReference>
<dbReference type="SMART" id="SM00060">
    <property type="entry name" value="FN3"/>
    <property type="match status" value="1"/>
</dbReference>
<evidence type="ECO:0000256" key="4">
    <source>
        <dbReference type="ARBA" id="ARBA00022900"/>
    </source>
</evidence>
<accession>A0A3Q3GR82</accession>
<evidence type="ECO:0000256" key="5">
    <source>
        <dbReference type="ARBA" id="ARBA00023119"/>
    </source>
</evidence>